<dbReference type="Pfam" id="PF22302">
    <property type="entry name" value="DUF6968"/>
    <property type="match status" value="1"/>
</dbReference>
<evidence type="ECO:0000313" key="2">
    <source>
        <dbReference type="EMBL" id="KYF66684.1"/>
    </source>
</evidence>
<accession>A0A150QFC3</accession>
<sequence>MQDDTPLEPIAERRLSVVGEPGRMVTVTIGKPMLKPSGDWACPVDIQGLHDAVRDSAYGVDAVQALQLALEGARQTLKKSGLAVTWCDGEPGETGLPIVVPYIFGRAFDERMEQLIDEEIQKLVDEKKARGGQGAAG</sequence>
<organism evidence="2 3">
    <name type="scientific">Sorangium cellulosum</name>
    <name type="common">Polyangium cellulosum</name>
    <dbReference type="NCBI Taxonomy" id="56"/>
    <lineage>
        <taxon>Bacteria</taxon>
        <taxon>Pseudomonadati</taxon>
        <taxon>Myxococcota</taxon>
        <taxon>Polyangia</taxon>
        <taxon>Polyangiales</taxon>
        <taxon>Polyangiaceae</taxon>
        <taxon>Sorangium</taxon>
    </lineage>
</organism>
<dbReference type="InterPro" id="IPR054241">
    <property type="entry name" value="DUF6968"/>
</dbReference>
<feature type="domain" description="DUF6968" evidence="1">
    <location>
        <begin position="11"/>
        <end position="97"/>
    </location>
</feature>
<dbReference type="Proteomes" id="UP000075260">
    <property type="component" value="Unassembled WGS sequence"/>
</dbReference>
<proteinExistence type="predicted"/>
<evidence type="ECO:0000313" key="3">
    <source>
        <dbReference type="Proteomes" id="UP000075260"/>
    </source>
</evidence>
<reference evidence="2 3" key="1">
    <citation type="submission" date="2014-02" db="EMBL/GenBank/DDBJ databases">
        <title>The small core and large imbalanced accessory genome model reveals a collaborative survival strategy of Sorangium cellulosum strains in nature.</title>
        <authorList>
            <person name="Han K."/>
            <person name="Peng R."/>
            <person name="Blom J."/>
            <person name="Li Y.-Z."/>
        </authorList>
    </citation>
    <scope>NUCLEOTIDE SEQUENCE [LARGE SCALE GENOMIC DNA]</scope>
    <source>
        <strain evidence="2 3">So0008-312</strain>
    </source>
</reference>
<comment type="caution">
    <text evidence="2">The sequence shown here is derived from an EMBL/GenBank/DDBJ whole genome shotgun (WGS) entry which is preliminary data.</text>
</comment>
<dbReference type="RefSeq" id="WP_155798690.1">
    <property type="nucleotide sequence ID" value="NZ_JEMA01000720.1"/>
</dbReference>
<dbReference type="OrthoDB" id="5520358at2"/>
<dbReference type="AlphaFoldDB" id="A0A150QFC3"/>
<protein>
    <recommendedName>
        <fullName evidence="1">DUF6968 domain-containing protein</fullName>
    </recommendedName>
</protein>
<name>A0A150QFC3_SORCE</name>
<evidence type="ECO:0000259" key="1">
    <source>
        <dbReference type="Pfam" id="PF22302"/>
    </source>
</evidence>
<dbReference type="EMBL" id="JEMA01000720">
    <property type="protein sequence ID" value="KYF66684.1"/>
    <property type="molecule type" value="Genomic_DNA"/>
</dbReference>
<gene>
    <name evidence="2" type="ORF">BE15_12625</name>
</gene>